<dbReference type="InterPro" id="IPR023214">
    <property type="entry name" value="HAD_sf"/>
</dbReference>
<dbReference type="Gene3D" id="3.40.50.1000">
    <property type="entry name" value="HAD superfamily/HAD-like"/>
    <property type="match status" value="1"/>
</dbReference>
<dbReference type="InterPro" id="IPR010037">
    <property type="entry name" value="FkbH_domain"/>
</dbReference>
<dbReference type="NCBIfam" id="TIGR01686">
    <property type="entry name" value="FkbH"/>
    <property type="match status" value="1"/>
</dbReference>
<sequence>MSVDVVVGATFALDHVQSSLLLLFQHVLPSVTASFQWIPYGHLTSTLSSPRPFSTDYGCTVLFIRLLDLFHTHPELFNETPQLGPMERFLEALATHVKLNEKRHAVIFICPPPPEFLHDDWVRQEKTFLDRLPPSVHVFSNLFRDYSPPTPYYDPFADKTIHSPYTRSMNHLLTLLAARQVCRVFRRLKKVIVVDCDNTLWSGSVSEDGLDGIAITEEYRALQSFLALQYRQGVLLCICSKNNIKDVEAVFAHRSEMVLQWKTHFVLQRVNFKPKFENIREMVEEYLHLGLDSVVFIDDNPGECSQVAQQCPSVAVLQVPLAPQLSPAFLQTAWILDRPFGSEFITEEDANRTHLYKNQLLAIETPVKNQLLLSPEQSLTGSTAVQIDFDAVHCSTTPNAHLERLIQLCQRTNQFNCHTSNARACTVTDALFSFPGSIVYVHVTDRFGHYGLVGLLAWKTDEITGNIEIPVFLLSCRVLNRGIEHAMLEYVAKLAPSVIKTISIAFESTIRNVSARAFLSGLPNVITTPLGFQIELLDAVNLRHEPSLTTMTTTSTVQEISGELGLPIVHFQTLASLSAFLEAKISSASVIQVDEPAKFRRLQRESVKQTQDSSEPIWETNNVAERTLCPQCKLQTIAQNTKCTHGRCRSCCYYIQKWIQRLDHQHLKARENAKKLLEDAQVDLSVGISKQCLIHRNPRRVTD</sequence>
<dbReference type="SUPFAM" id="SSF56784">
    <property type="entry name" value="HAD-like"/>
    <property type="match status" value="1"/>
</dbReference>
<dbReference type="AlphaFoldDB" id="A0A6G0W7P8"/>
<dbReference type="InterPro" id="IPR036412">
    <property type="entry name" value="HAD-like_sf"/>
</dbReference>
<evidence type="ECO:0000313" key="2">
    <source>
        <dbReference type="Proteomes" id="UP000481153"/>
    </source>
</evidence>
<protein>
    <submittedName>
        <fullName evidence="1">Uncharacterized protein</fullName>
    </submittedName>
</protein>
<organism evidence="1 2">
    <name type="scientific">Aphanomyces euteiches</name>
    <dbReference type="NCBI Taxonomy" id="100861"/>
    <lineage>
        <taxon>Eukaryota</taxon>
        <taxon>Sar</taxon>
        <taxon>Stramenopiles</taxon>
        <taxon>Oomycota</taxon>
        <taxon>Saprolegniomycetes</taxon>
        <taxon>Saprolegniales</taxon>
        <taxon>Verrucalvaceae</taxon>
        <taxon>Aphanomyces</taxon>
    </lineage>
</organism>
<dbReference type="NCBIfam" id="TIGR01681">
    <property type="entry name" value="HAD-SF-IIIC"/>
    <property type="match status" value="1"/>
</dbReference>
<accession>A0A6G0W7P8</accession>
<gene>
    <name evidence="1" type="ORF">Ae201684_017764</name>
</gene>
<name>A0A6G0W7P8_9STRA</name>
<keyword evidence="2" id="KW-1185">Reference proteome</keyword>
<reference evidence="1 2" key="1">
    <citation type="submission" date="2019-07" db="EMBL/GenBank/DDBJ databases">
        <title>Genomics analysis of Aphanomyces spp. identifies a new class of oomycete effector associated with host adaptation.</title>
        <authorList>
            <person name="Gaulin E."/>
        </authorList>
    </citation>
    <scope>NUCLEOTIDE SEQUENCE [LARGE SCALE GENOMIC DNA]</scope>
    <source>
        <strain evidence="1 2">ATCC 201684</strain>
    </source>
</reference>
<proteinExistence type="predicted"/>
<comment type="caution">
    <text evidence="1">The sequence shown here is derived from an EMBL/GenBank/DDBJ whole genome shotgun (WGS) entry which is preliminary data.</text>
</comment>
<dbReference type="VEuPathDB" id="FungiDB:AeMF1_011781"/>
<dbReference type="EMBL" id="VJMJ01000311">
    <property type="protein sequence ID" value="KAF0723281.1"/>
    <property type="molecule type" value="Genomic_DNA"/>
</dbReference>
<evidence type="ECO:0000313" key="1">
    <source>
        <dbReference type="EMBL" id="KAF0723281.1"/>
    </source>
</evidence>
<dbReference type="InterPro" id="IPR010033">
    <property type="entry name" value="HAD_SF_ppase_IIIC"/>
</dbReference>
<dbReference type="Proteomes" id="UP000481153">
    <property type="component" value="Unassembled WGS sequence"/>
</dbReference>